<evidence type="ECO:0000256" key="7">
    <source>
        <dbReference type="ARBA" id="ARBA00022989"/>
    </source>
</evidence>
<comment type="similarity">
    <text evidence="2">Belongs to the LIMR family. LMBRD1 subfamily.</text>
</comment>
<evidence type="ECO:0000256" key="10">
    <source>
        <dbReference type="ARBA" id="ARBA00023285"/>
    </source>
</evidence>
<feature type="transmembrane region" description="Helical" evidence="13">
    <location>
        <begin position="358"/>
        <end position="381"/>
    </location>
</feature>
<dbReference type="STRING" id="763407.A0A162TZ88"/>
<comment type="function">
    <text evidence="11">Probable lysosomal cobalamin transporter. Required to export cobalamin from lysosomes allowing its conversion to cofactors.</text>
</comment>
<proteinExistence type="inferred from homology"/>
<dbReference type="Proteomes" id="UP000077315">
    <property type="component" value="Unassembled WGS sequence"/>
</dbReference>
<evidence type="ECO:0000256" key="13">
    <source>
        <dbReference type="SAM" id="Phobius"/>
    </source>
</evidence>
<name>A0A162TZ88_PHYB8</name>
<dbReference type="GO" id="GO:0072665">
    <property type="term" value="P:protein localization to vacuole"/>
    <property type="evidence" value="ECO:0007669"/>
    <property type="project" value="TreeGrafter"/>
</dbReference>
<feature type="transmembrane region" description="Helical" evidence="13">
    <location>
        <begin position="94"/>
        <end position="117"/>
    </location>
</feature>
<evidence type="ECO:0000256" key="3">
    <source>
        <dbReference type="ARBA" id="ARBA00017088"/>
    </source>
</evidence>
<dbReference type="InterPro" id="IPR006876">
    <property type="entry name" value="LMBR1-like_membr_prot"/>
</dbReference>
<feature type="region of interest" description="Disordered" evidence="12">
    <location>
        <begin position="540"/>
        <end position="561"/>
    </location>
</feature>
<dbReference type="EMBL" id="KV440984">
    <property type="protein sequence ID" value="OAD72202.1"/>
    <property type="molecule type" value="Genomic_DNA"/>
</dbReference>
<dbReference type="PANTHER" id="PTHR16130">
    <property type="entry name" value="LYSOSOMAL COBALAMIN TRANSPORTER-RELATED"/>
    <property type="match status" value="1"/>
</dbReference>
<dbReference type="PANTHER" id="PTHR16130:SF2">
    <property type="entry name" value="LYSOSOMAL COBALAMIN TRANSPORT ESCORT PROTEIN LMBD1"/>
    <property type="match status" value="1"/>
</dbReference>
<feature type="transmembrane region" description="Helical" evidence="13">
    <location>
        <begin position="296"/>
        <end position="318"/>
    </location>
</feature>
<evidence type="ECO:0000313" key="15">
    <source>
        <dbReference type="Proteomes" id="UP000077315"/>
    </source>
</evidence>
<dbReference type="Pfam" id="PF04791">
    <property type="entry name" value="LMBR1"/>
    <property type="match status" value="1"/>
</dbReference>
<dbReference type="GO" id="GO:0005774">
    <property type="term" value="C:vacuolar membrane"/>
    <property type="evidence" value="ECO:0007669"/>
    <property type="project" value="TreeGrafter"/>
</dbReference>
<accession>A0A162TZ88</accession>
<evidence type="ECO:0000256" key="9">
    <source>
        <dbReference type="ARBA" id="ARBA00023228"/>
    </source>
</evidence>
<dbReference type="RefSeq" id="XP_018290242.1">
    <property type="nucleotide sequence ID" value="XM_018429655.1"/>
</dbReference>
<feature type="compositionally biased region" description="Low complexity" evidence="12">
    <location>
        <begin position="544"/>
        <end position="561"/>
    </location>
</feature>
<keyword evidence="5" id="KW-0846">Cobalamin</keyword>
<feature type="transmembrane region" description="Helical" evidence="13">
    <location>
        <begin position="487"/>
        <end position="508"/>
    </location>
</feature>
<dbReference type="GO" id="GO:0031419">
    <property type="term" value="F:cobalamin binding"/>
    <property type="evidence" value="ECO:0007669"/>
    <property type="project" value="UniProtKB-KW"/>
</dbReference>
<dbReference type="InParanoid" id="A0A162TZ88"/>
<comment type="subcellular location">
    <subcellularLocation>
        <location evidence="1">Lysosome membrane</location>
        <topology evidence="1">Multi-pass membrane protein</topology>
    </subcellularLocation>
</comment>
<keyword evidence="8 13" id="KW-0472">Membrane</keyword>
<evidence type="ECO:0000256" key="5">
    <source>
        <dbReference type="ARBA" id="ARBA00022628"/>
    </source>
</evidence>
<feature type="transmembrane region" description="Helical" evidence="13">
    <location>
        <begin position="137"/>
        <end position="155"/>
    </location>
</feature>
<keyword evidence="9" id="KW-0458">Lysosome</keyword>
<keyword evidence="15" id="KW-1185">Reference proteome</keyword>
<evidence type="ECO:0000256" key="1">
    <source>
        <dbReference type="ARBA" id="ARBA00004155"/>
    </source>
</evidence>
<sequence>MPAIIGVAWVIYGAVSAALFVFSIFFTRYYQSRHESELLATLVTIVALGLIFSTLALLPVDIFLVSSTVNNQTGLKYDWATPEMISRITMTVQLVYYSCFSLVGLVCFFVIPFAYFYYEEDEEDETIQERIMGALKYTSFFVVISVLLFLFGLFLKPTQETPHIDLDWFRKLLAESNGEKAIAFVIACLILLGMVVFIFYTAPGLSLLPLTLIKGRRRIETENEDVDNRLIVIRERVRALKAKYFGSTRKIPAHEQREIENLADEESILTRRLRSIQEDRDSKWHMLVKMMRPIEIMIGFILLGMSLVIVISIFLTIVDKISNSVCGSKCGYIINHPQLFNPVNYIFVALAKMFPLDYLFMVSLILYFFLATMSGVINIGLRFLWVTLFKIQKGATAPQGLLFSAVLLLLSLLALNYTITTVVAPEYAHFGSQVYCNHTVAGLRDCSDRLDLILACDITGPTDICTPTISSTLVDRIIINTPFLGMIFYYSQWAFLIVFGLGFIVAFFRRPRNNVDSETVEQIDADVERSLLNRRQPTYTSIHSNLNPSTGSNTTNSTGTT</sequence>
<evidence type="ECO:0000256" key="12">
    <source>
        <dbReference type="SAM" id="MobiDB-lite"/>
    </source>
</evidence>
<protein>
    <recommendedName>
        <fullName evidence="3">Probable lysosomal cobalamin transporter</fullName>
    </recommendedName>
</protein>
<feature type="transmembrane region" description="Helical" evidence="13">
    <location>
        <begin position="401"/>
        <end position="419"/>
    </location>
</feature>
<reference evidence="15" key="1">
    <citation type="submission" date="2015-06" db="EMBL/GenBank/DDBJ databases">
        <title>Expansion of signal transduction pathways in fungi by whole-genome duplication.</title>
        <authorList>
            <consortium name="DOE Joint Genome Institute"/>
            <person name="Corrochano L.M."/>
            <person name="Kuo A."/>
            <person name="Marcet-Houben M."/>
            <person name="Polaino S."/>
            <person name="Salamov A."/>
            <person name="Villalobos J.M."/>
            <person name="Alvarez M.I."/>
            <person name="Avalos J."/>
            <person name="Benito E.P."/>
            <person name="Benoit I."/>
            <person name="Burger G."/>
            <person name="Camino L.P."/>
            <person name="Canovas D."/>
            <person name="Cerda-Olmedo E."/>
            <person name="Cheng J.-F."/>
            <person name="Dominguez A."/>
            <person name="Elias M."/>
            <person name="Eslava A.P."/>
            <person name="Glaser F."/>
            <person name="Grimwood J."/>
            <person name="Gutierrez G."/>
            <person name="Heitman J."/>
            <person name="Henrissat B."/>
            <person name="Iturriaga E.A."/>
            <person name="Lang B.F."/>
            <person name="Lavin J.L."/>
            <person name="Lee S."/>
            <person name="Li W."/>
            <person name="Lindquist E."/>
            <person name="Lopez-Garcia S."/>
            <person name="Luque E.M."/>
            <person name="Marcos A.T."/>
            <person name="Martin J."/>
            <person name="McCluskey K."/>
            <person name="Medina H.R."/>
            <person name="Miralles-Duran A."/>
            <person name="Miyazaki A."/>
            <person name="Munoz-Torres E."/>
            <person name="Oguiza J.A."/>
            <person name="Ohm R."/>
            <person name="Olmedo M."/>
            <person name="Orejas M."/>
            <person name="Ortiz-Castellanos L."/>
            <person name="Pisabarro A.G."/>
            <person name="Rodriguez-Romero J."/>
            <person name="Ruiz-Herrera J."/>
            <person name="Ruiz-Vazquez R."/>
            <person name="Sanz C."/>
            <person name="Schackwitz W."/>
            <person name="Schmutz J."/>
            <person name="Shahriari M."/>
            <person name="Shelest E."/>
            <person name="Silva-Franco F."/>
            <person name="Soanes D."/>
            <person name="Syed K."/>
            <person name="Tagua V.G."/>
            <person name="Talbot N.J."/>
            <person name="Thon M."/>
            <person name="De vries R.P."/>
            <person name="Wiebenga A."/>
            <person name="Yadav J.S."/>
            <person name="Braun E.L."/>
            <person name="Baker S."/>
            <person name="Garre V."/>
            <person name="Horwitz B."/>
            <person name="Torres-Martinez S."/>
            <person name="Idnurm A."/>
            <person name="Herrera-Estrella A."/>
            <person name="Gabaldon T."/>
            <person name="Grigoriev I.V."/>
        </authorList>
    </citation>
    <scope>NUCLEOTIDE SEQUENCE [LARGE SCALE GENOMIC DNA]</scope>
    <source>
        <strain evidence="15">NRRL 1555(-)</strain>
    </source>
</reference>
<evidence type="ECO:0000256" key="11">
    <source>
        <dbReference type="ARBA" id="ARBA00025515"/>
    </source>
</evidence>
<feature type="transmembrane region" description="Helical" evidence="13">
    <location>
        <begin position="6"/>
        <end position="26"/>
    </location>
</feature>
<feature type="transmembrane region" description="Helical" evidence="13">
    <location>
        <begin position="181"/>
        <end position="208"/>
    </location>
</feature>
<evidence type="ECO:0000256" key="8">
    <source>
        <dbReference type="ARBA" id="ARBA00023136"/>
    </source>
</evidence>
<dbReference type="AlphaFoldDB" id="A0A162TZ88"/>
<evidence type="ECO:0000313" key="14">
    <source>
        <dbReference type="EMBL" id="OAD72202.1"/>
    </source>
</evidence>
<keyword evidence="6 13" id="KW-0812">Transmembrane</keyword>
<evidence type="ECO:0000256" key="4">
    <source>
        <dbReference type="ARBA" id="ARBA00022448"/>
    </source>
</evidence>
<dbReference type="GeneID" id="28990561"/>
<dbReference type="OrthoDB" id="73273at2759"/>
<keyword evidence="10" id="KW-0170">Cobalt</keyword>
<dbReference type="VEuPathDB" id="FungiDB:PHYBLDRAFT_134545"/>
<keyword evidence="7 13" id="KW-1133">Transmembrane helix</keyword>
<gene>
    <name evidence="14" type="ORF">PHYBLDRAFT_134545</name>
</gene>
<feature type="transmembrane region" description="Helical" evidence="13">
    <location>
        <begin position="38"/>
        <end position="58"/>
    </location>
</feature>
<evidence type="ECO:0000256" key="6">
    <source>
        <dbReference type="ARBA" id="ARBA00022692"/>
    </source>
</evidence>
<evidence type="ECO:0000256" key="2">
    <source>
        <dbReference type="ARBA" id="ARBA00009901"/>
    </source>
</evidence>
<keyword evidence="4" id="KW-0813">Transport</keyword>
<organism evidence="14 15">
    <name type="scientific">Phycomyces blakesleeanus (strain ATCC 8743b / DSM 1359 / FGSC 10004 / NBRC 33097 / NRRL 1555)</name>
    <dbReference type="NCBI Taxonomy" id="763407"/>
    <lineage>
        <taxon>Eukaryota</taxon>
        <taxon>Fungi</taxon>
        <taxon>Fungi incertae sedis</taxon>
        <taxon>Mucoromycota</taxon>
        <taxon>Mucoromycotina</taxon>
        <taxon>Mucoromycetes</taxon>
        <taxon>Mucorales</taxon>
        <taxon>Phycomycetaceae</taxon>
        <taxon>Phycomyces</taxon>
    </lineage>
</organism>
<dbReference type="InterPro" id="IPR050854">
    <property type="entry name" value="LMBD1_LysCbl_Transport"/>
</dbReference>